<keyword evidence="11" id="KW-0472">Membrane</keyword>
<name>A0A0J9GU91_9RHOB</name>
<keyword evidence="5" id="KW-0808">Transferase</keyword>
<keyword evidence="8" id="KW-0067">ATP-binding</keyword>
<dbReference type="PATRIC" id="fig|1675527.3.peg.2197"/>
<dbReference type="CDD" id="cd16917">
    <property type="entry name" value="HATPase_UhpB-NarQ-NarX-like"/>
    <property type="match status" value="1"/>
</dbReference>
<feature type="transmembrane region" description="Helical" evidence="11">
    <location>
        <begin position="505"/>
        <end position="524"/>
    </location>
</feature>
<dbReference type="CDD" id="cd06225">
    <property type="entry name" value="HAMP"/>
    <property type="match status" value="1"/>
</dbReference>
<organism evidence="13 14">
    <name type="scientific">Candidatus Rhodobacter oscarellae</name>
    <dbReference type="NCBI Taxonomy" id="1675527"/>
    <lineage>
        <taxon>Bacteria</taxon>
        <taxon>Pseudomonadati</taxon>
        <taxon>Pseudomonadota</taxon>
        <taxon>Alphaproteobacteria</taxon>
        <taxon>Rhodobacterales</taxon>
        <taxon>Rhodobacter group</taxon>
        <taxon>Rhodobacter</taxon>
    </lineage>
</organism>
<evidence type="ECO:0000256" key="6">
    <source>
        <dbReference type="ARBA" id="ARBA00022741"/>
    </source>
</evidence>
<comment type="subcellular location">
    <subcellularLocation>
        <location evidence="2">Membrane</location>
    </subcellularLocation>
</comment>
<dbReference type="AlphaFoldDB" id="A0A0J9GU91"/>
<evidence type="ECO:0000256" key="2">
    <source>
        <dbReference type="ARBA" id="ARBA00004370"/>
    </source>
</evidence>
<feature type="transmembrane region" description="Helical" evidence="11">
    <location>
        <begin position="235"/>
        <end position="253"/>
    </location>
</feature>
<evidence type="ECO:0000256" key="4">
    <source>
        <dbReference type="ARBA" id="ARBA00022553"/>
    </source>
</evidence>
<evidence type="ECO:0000256" key="11">
    <source>
        <dbReference type="SAM" id="Phobius"/>
    </source>
</evidence>
<feature type="transmembrane region" description="Helical" evidence="11">
    <location>
        <begin position="104"/>
        <end position="127"/>
    </location>
</feature>
<keyword evidence="7 13" id="KW-0418">Kinase</keyword>
<dbReference type="Gene3D" id="6.10.340.10">
    <property type="match status" value="1"/>
</dbReference>
<feature type="domain" description="HAMP" evidence="12">
    <location>
        <begin position="530"/>
        <end position="582"/>
    </location>
</feature>
<dbReference type="InterPro" id="IPR036890">
    <property type="entry name" value="HATPase_C_sf"/>
</dbReference>
<feature type="transmembrane region" description="Helical" evidence="11">
    <location>
        <begin position="265"/>
        <end position="288"/>
    </location>
</feature>
<keyword evidence="11" id="KW-0812">Transmembrane</keyword>
<evidence type="ECO:0000259" key="12">
    <source>
        <dbReference type="PROSITE" id="PS50885"/>
    </source>
</evidence>
<keyword evidence="11" id="KW-1133">Transmembrane helix</keyword>
<dbReference type="InterPro" id="IPR003594">
    <property type="entry name" value="HATPase_dom"/>
</dbReference>
<feature type="transmembrane region" description="Helical" evidence="11">
    <location>
        <begin position="203"/>
        <end position="223"/>
    </location>
</feature>
<feature type="transmembrane region" description="Helical" evidence="11">
    <location>
        <begin position="76"/>
        <end position="97"/>
    </location>
</feature>
<gene>
    <name evidence="13" type="ORF">AIOL_002082</name>
</gene>
<dbReference type="PROSITE" id="PS50885">
    <property type="entry name" value="HAMP"/>
    <property type="match status" value="1"/>
</dbReference>
<evidence type="ECO:0000256" key="5">
    <source>
        <dbReference type="ARBA" id="ARBA00022679"/>
    </source>
</evidence>
<reference evidence="13 14" key="1">
    <citation type="submission" date="2015-06" db="EMBL/GenBank/DDBJ databases">
        <title>Draft genome sequence of an Alphaproteobacteria species associated to the Mediterranean sponge Oscarella lobularis.</title>
        <authorList>
            <person name="Jourda C."/>
            <person name="Santini S."/>
            <person name="Claverie J.-M."/>
        </authorList>
    </citation>
    <scope>NUCLEOTIDE SEQUENCE [LARGE SCALE GENOMIC DNA]</scope>
    <source>
        <strain evidence="13">IGS</strain>
    </source>
</reference>
<dbReference type="PANTHER" id="PTHR24421:SF10">
    <property type="entry name" value="NITRATE_NITRITE SENSOR PROTEIN NARQ"/>
    <property type="match status" value="1"/>
</dbReference>
<dbReference type="GO" id="GO:0046983">
    <property type="term" value="F:protein dimerization activity"/>
    <property type="evidence" value="ECO:0007669"/>
    <property type="project" value="InterPro"/>
</dbReference>
<dbReference type="InterPro" id="IPR003660">
    <property type="entry name" value="HAMP_dom"/>
</dbReference>
<comment type="catalytic activity">
    <reaction evidence="1">
        <text>ATP + protein L-histidine = ADP + protein N-phospho-L-histidine.</text>
        <dbReference type="EC" id="2.7.13.3"/>
    </reaction>
</comment>
<dbReference type="InterPro" id="IPR050482">
    <property type="entry name" value="Sensor_HK_TwoCompSys"/>
</dbReference>
<feature type="transmembrane region" description="Helical" evidence="11">
    <location>
        <begin position="40"/>
        <end position="64"/>
    </location>
</feature>
<dbReference type="SUPFAM" id="SSF55874">
    <property type="entry name" value="ATPase domain of HSP90 chaperone/DNA topoisomerase II/histidine kinase"/>
    <property type="match status" value="1"/>
</dbReference>
<dbReference type="PANTHER" id="PTHR24421">
    <property type="entry name" value="NITRATE/NITRITE SENSOR PROTEIN NARX-RELATED"/>
    <property type="match status" value="1"/>
</dbReference>
<keyword evidence="4" id="KW-0597">Phosphoprotein</keyword>
<dbReference type="OrthoDB" id="9778496at2"/>
<comment type="caution">
    <text evidence="13">The sequence shown here is derived from an EMBL/GenBank/DDBJ whole genome shotgun (WGS) entry which is preliminary data.</text>
</comment>
<dbReference type="EC" id="2.7.13.3" evidence="3"/>
<evidence type="ECO:0000256" key="3">
    <source>
        <dbReference type="ARBA" id="ARBA00012438"/>
    </source>
</evidence>
<dbReference type="GO" id="GO:0000155">
    <property type="term" value="F:phosphorelay sensor kinase activity"/>
    <property type="evidence" value="ECO:0007669"/>
    <property type="project" value="InterPro"/>
</dbReference>
<dbReference type="InterPro" id="IPR011712">
    <property type="entry name" value="Sig_transdc_His_kin_sub3_dim/P"/>
</dbReference>
<dbReference type="Gene3D" id="3.30.565.10">
    <property type="entry name" value="Histidine kinase-like ATPase, C-terminal domain"/>
    <property type="match status" value="1"/>
</dbReference>
<dbReference type="EMBL" id="LFTY01000002">
    <property type="protein sequence ID" value="KMW57123.1"/>
    <property type="molecule type" value="Genomic_DNA"/>
</dbReference>
<dbReference type="RefSeq" id="WP_152912473.1">
    <property type="nucleotide sequence ID" value="NZ_LFTY01000002.1"/>
</dbReference>
<dbReference type="Gene3D" id="1.20.5.1930">
    <property type="match status" value="1"/>
</dbReference>
<dbReference type="GO" id="GO:0016020">
    <property type="term" value="C:membrane"/>
    <property type="evidence" value="ECO:0007669"/>
    <property type="project" value="UniProtKB-SubCell"/>
</dbReference>
<keyword evidence="6" id="KW-0547">Nucleotide-binding</keyword>
<accession>A0A0J9GU91</accession>
<dbReference type="Pfam" id="PF02518">
    <property type="entry name" value="HATPase_c"/>
    <property type="match status" value="1"/>
</dbReference>
<evidence type="ECO:0000313" key="14">
    <source>
        <dbReference type="Proteomes" id="UP000037178"/>
    </source>
</evidence>
<dbReference type="Pfam" id="PF07730">
    <property type="entry name" value="HisKA_3"/>
    <property type="match status" value="1"/>
</dbReference>
<protein>
    <recommendedName>
        <fullName evidence="3">histidine kinase</fullName>
        <ecNumber evidence="3">2.7.13.3</ecNumber>
    </recommendedName>
</protein>
<evidence type="ECO:0000256" key="10">
    <source>
        <dbReference type="SAM" id="Coils"/>
    </source>
</evidence>
<feature type="transmembrane region" description="Helical" evidence="11">
    <location>
        <begin position="147"/>
        <end position="165"/>
    </location>
</feature>
<dbReference type="STRING" id="1675527.AIOL_002082"/>
<keyword evidence="9" id="KW-0902">Two-component regulatory system</keyword>
<feature type="transmembrane region" description="Helical" evidence="11">
    <location>
        <begin position="6"/>
        <end position="28"/>
    </location>
</feature>
<dbReference type="GO" id="GO:0005524">
    <property type="term" value="F:ATP binding"/>
    <property type="evidence" value="ECO:0007669"/>
    <property type="project" value="UniProtKB-KW"/>
</dbReference>
<evidence type="ECO:0000256" key="1">
    <source>
        <dbReference type="ARBA" id="ARBA00000085"/>
    </source>
</evidence>
<dbReference type="SUPFAM" id="SSF158472">
    <property type="entry name" value="HAMP domain-like"/>
    <property type="match status" value="1"/>
</dbReference>
<dbReference type="Pfam" id="PF00672">
    <property type="entry name" value="HAMP"/>
    <property type="match status" value="1"/>
</dbReference>
<evidence type="ECO:0000313" key="13">
    <source>
        <dbReference type="EMBL" id="KMW57123.1"/>
    </source>
</evidence>
<evidence type="ECO:0000256" key="8">
    <source>
        <dbReference type="ARBA" id="ARBA00022840"/>
    </source>
</evidence>
<evidence type="ECO:0000256" key="7">
    <source>
        <dbReference type="ARBA" id="ARBA00022777"/>
    </source>
</evidence>
<dbReference type="SMART" id="SM00304">
    <property type="entry name" value="HAMP"/>
    <property type="match status" value="1"/>
</dbReference>
<proteinExistence type="predicted"/>
<evidence type="ECO:0000256" key="9">
    <source>
        <dbReference type="ARBA" id="ARBA00023012"/>
    </source>
</evidence>
<keyword evidence="10" id="KW-0175">Coiled coil</keyword>
<dbReference type="Proteomes" id="UP000037178">
    <property type="component" value="Unassembled WGS sequence"/>
</dbReference>
<sequence length="805" mass="90285">MPQLFWNPLSVNCLAIGLLSIVLSAFVFRRLYLGSEKQKAVRFVVLLWLCSTFILVLAICQFFSVTAKPDVGNYFLLFSSPVGFLSVASFVAFAFLWGRESSGFDWMFSVLILIFLGLFGFESWISVQRYKELQRGVVEFREVWADIPFSALLLLACIFLTTNLTRVISVQSNLRIGVASLRALKVLATPWRVIPVEQASVRAFFYVSVWPFGTGIAAVLRSYGYLSWAEVDTLSVWFLTFALAGLLVAYLNYVSETSSFSTKLIGMTFVVVLVVLSGISWLVGGIYVQTYSNPNDPTSQTSLHFERQENGAYRMRHAFPEFDANIGTRIRNHDRAVELPFSFPFFQDRFEKFYWHPSGMIGFHSIPRWRDVQFQYGPQPAIFVLAAELEATSHSGIYMRSTEDRVILTWHQFSPAMDLKQDVTFQVTLFRKGDIVFSYDIIPSAIAHDLYEANLGSMMRGIVPGFGEREVVEVDIGSNLPVLAAPGQGIIAPHRYEFLAYLNRVFAPVALYLIASTLLVFALFPRLLRTSITLPLGQLLRGVQSIMAGNLSTKISIVNRDEIGFLSDAFNEMAQSQRDLIRSLERKVAERTAEVAEYASENARLQERNRLSNELHDLVSQNLFSANLIADALPDLILQNSDQVGDALKDIQLFNKNALNEMREVLVDLRTERPEKKSFGSLLRLIIQDVTKQFSTEVNLMIESDTELPDEIDLVFSRIARESLVNASKHSNASAIQVYFDGVGSQALLRVKDNGKGFSPLGVAPRHMGLQIMNERIAAVGGSLDIKSTPTLGTVITAIWIADEN</sequence>
<feature type="coiled-coil region" evidence="10">
    <location>
        <begin position="581"/>
        <end position="608"/>
    </location>
</feature>
<dbReference type="SMART" id="SM00387">
    <property type="entry name" value="HATPase_c"/>
    <property type="match status" value="1"/>
</dbReference>
<keyword evidence="14" id="KW-1185">Reference proteome</keyword>